<feature type="disulfide bond" evidence="6">
    <location>
        <begin position="288"/>
        <end position="303"/>
    </location>
</feature>
<evidence type="ECO:0000256" key="2">
    <source>
        <dbReference type="ARBA" id="ARBA00022729"/>
    </source>
</evidence>
<keyword evidence="13" id="KW-1185">Reference proteome</keyword>
<feature type="domain" description="TNFR-Cys" evidence="11">
    <location>
        <begin position="51"/>
        <end position="94"/>
    </location>
</feature>
<sequence length="1492" mass="166422">MEHRWETLIQGFLRVESPIGAKISLGVEGDSRSLPWFAASFHRSSCSECHACEEGSFSPSWNTEEKCFSCSRDCRPEFNLEIVKPCTKVSDLVCRCRAGYRCVEDLVLTGHCSNCIKIATPPQHITEAGPPTSCPAGTFLNSSSRNCDPHTNCAALGKQVEAVGNSTADTVCGTSASPIKSPAFKLCSPGVEKADCSTVKHKESPKAGQLLSNGVDLLTNNVPERRQETAPSTTRTQDTAWTGGANHGAEKVNPPITMTPAEPHATGNLGYFARRPCSADTDTQCQSCRPGTYIDLPNYASQCRGCRSCRRGNHYTHPVCEACPNGTFNENDSVTAVCRNHTVCSESGKVQAYPGTALRDAVCKNPEVAEPDNSSVTSQSLLVPAGSVNYSCASSSAATTPTSSSEMHRPVGSPPLNSGACHHSLISAAPGSPLTLQGGPSLLVLCRTTQRVPPRVAGAQYPYCRRVSSFHYATFRRACEKCNASLRDTGRENREETEGEEEEVAGMKAGPPRWRSRWLSRRSEAGQRRRMRSGWWGAMERSPGRTGGWAFLILSCLLSCSLTWGIPTGGRDAPANQSVTCSADEFAHQGYCCNRCHPGFRMTKACAGAGLRTTCEPCSNGTYLELSNAATTCIRCRKCESGESPPGEPGSAWVTHCNTTLHPQIFNDLSFLFCMKCDSWSSLVFKTPRKVDEQKEILGWQHAVIFMCNSRKECSHLCPTSTTPGEPMEVATAPVLEIPNNWWQTIAISLAVAMACAIVVVGGRRIHKRIRRSRASSYYTVLALILLISVFNFSGNTCIQSTTSQNSEHKRPELPDCVPRTINISQFLYSVMEVVPVSRWKELIRRLGVSEREIERAERDNRVYSEAQYHMIQLWSGAGGGGGGLSPSLPLPRPLALSLLQTLREMGLGGCAEQLDQRYNISLDMARGGQRHITRHETDQAQTPQHGSGRGSDILCTHAARLMEEMKVDLGGVMSTMTGSGVSAWVFGLHQRRCIRLNSFPWQPSSRFVLNQSSTQTDRAGELRRGRKTDDTDSRGLTHISIGRSGLGHQRDICTAIVAHLSKKKSGEKNQINTSGHQKKRKHKRIPEYATQHKGVFKVKSRTALRSGFFGQVQYEKPQSPEERSQLAVLQNRLSSFSIQGLPQLPGEVRDHWEIKVGDETTIKLEESWTNIVSNHMMMSKKERHQQEALWELIHTELSYMKRLRVITDVRDCYDYYCYSSLSKPELLFSNIPDIIRSHRAFWQEVMSPMLQEVRLTGKPFDPMWLQHGFLTFSERFHPYLKYCLEEENMTEFGRRQIESNPRFHMFMAWVESHRLAVRMRLGDMQAKPHQRITKYPLLLQAILKRTEHAHTRLAVQRMLDSVSSFLDSVNCYLQSMDEQSSLYETASRIEGYDLLERISEDVERQVREFCQIDLTRPMKGVGPTHIRKLLLEETLKIKEKKDSKVEVVALLFSDALLLTKRQRKSNRLRVTRPPLAIEHAHCSPLRDTSNS</sequence>
<evidence type="ECO:0000313" key="12">
    <source>
        <dbReference type="EMBL" id="MBN3321219.1"/>
    </source>
</evidence>
<dbReference type="GO" id="GO:0006915">
    <property type="term" value="P:apoptotic process"/>
    <property type="evidence" value="ECO:0007669"/>
    <property type="project" value="UniProtKB-KW"/>
</dbReference>
<gene>
    <name evidence="12" type="primary">Plekhg6</name>
    <name evidence="12" type="ORF">GTO95_0012072</name>
</gene>
<feature type="region of interest" description="Disordered" evidence="7">
    <location>
        <begin position="932"/>
        <end position="951"/>
    </location>
</feature>
<dbReference type="InterPro" id="IPR035899">
    <property type="entry name" value="DBL_dom_sf"/>
</dbReference>
<comment type="caution">
    <text evidence="12">The sequence shown here is derived from an EMBL/GenBank/DDBJ whole genome shotgun (WGS) entry which is preliminary data.</text>
</comment>
<feature type="region of interest" description="Disordered" evidence="7">
    <location>
        <begin position="489"/>
        <end position="511"/>
    </location>
</feature>
<dbReference type="PROSITE" id="PS50017">
    <property type="entry name" value="DEATH_DOMAIN"/>
    <property type="match status" value="1"/>
</dbReference>
<dbReference type="PROSITE" id="PS00652">
    <property type="entry name" value="TNFR_NGFR_1"/>
    <property type="match status" value="1"/>
</dbReference>
<keyword evidence="8" id="KW-1133">Transmembrane helix</keyword>
<dbReference type="InterPro" id="IPR001368">
    <property type="entry name" value="TNFR/NGFR_Cys_rich_reg"/>
</dbReference>
<evidence type="ECO:0000256" key="1">
    <source>
        <dbReference type="ARBA" id="ARBA00022703"/>
    </source>
</evidence>
<evidence type="ECO:0000259" key="10">
    <source>
        <dbReference type="PROSITE" id="PS50017"/>
    </source>
</evidence>
<dbReference type="SMART" id="SM00325">
    <property type="entry name" value="RhoGEF"/>
    <property type="match status" value="1"/>
</dbReference>
<dbReference type="Proteomes" id="UP000736164">
    <property type="component" value="Unassembled WGS sequence"/>
</dbReference>
<dbReference type="SUPFAM" id="SSF48065">
    <property type="entry name" value="DBL homology domain (DH-domain)"/>
    <property type="match status" value="1"/>
</dbReference>
<feature type="region of interest" description="Disordered" evidence="7">
    <location>
        <begin position="225"/>
        <end position="256"/>
    </location>
</feature>
<feature type="transmembrane region" description="Helical" evidence="8">
    <location>
        <begin position="742"/>
        <end position="763"/>
    </location>
</feature>
<dbReference type="InterPro" id="IPR011993">
    <property type="entry name" value="PH-like_dom_sf"/>
</dbReference>
<dbReference type="Pfam" id="PF00531">
    <property type="entry name" value="Death"/>
    <property type="match status" value="1"/>
</dbReference>
<feature type="transmembrane region" description="Helical" evidence="8">
    <location>
        <begin position="775"/>
        <end position="795"/>
    </location>
</feature>
<dbReference type="SUPFAM" id="SSF57586">
    <property type="entry name" value="TNF receptor-like"/>
    <property type="match status" value="3"/>
</dbReference>
<keyword evidence="8" id="KW-0472">Membrane</keyword>
<dbReference type="GO" id="GO:0007165">
    <property type="term" value="P:signal transduction"/>
    <property type="evidence" value="ECO:0007669"/>
    <property type="project" value="InterPro"/>
</dbReference>
<keyword evidence="2" id="KW-0732">Signal</keyword>
<evidence type="ECO:0000313" key="13">
    <source>
        <dbReference type="Proteomes" id="UP000736164"/>
    </source>
</evidence>
<feature type="domain" description="TNFR-Cys" evidence="11">
    <location>
        <begin position="287"/>
        <end position="338"/>
    </location>
</feature>
<dbReference type="PROSITE" id="PS50010">
    <property type="entry name" value="DH_2"/>
    <property type="match status" value="1"/>
</dbReference>
<dbReference type="CDD" id="cd00160">
    <property type="entry name" value="RhoGEF"/>
    <property type="match status" value="1"/>
</dbReference>
<evidence type="ECO:0000256" key="3">
    <source>
        <dbReference type="ARBA" id="ARBA00022737"/>
    </source>
</evidence>
<protein>
    <submittedName>
        <fullName evidence="12">PKHG6 protein</fullName>
    </submittedName>
</protein>
<dbReference type="SUPFAM" id="SSF47986">
    <property type="entry name" value="DEATH domain"/>
    <property type="match status" value="1"/>
</dbReference>
<dbReference type="SMART" id="SM00005">
    <property type="entry name" value="DEATH"/>
    <property type="match status" value="1"/>
</dbReference>
<dbReference type="Gene3D" id="1.20.900.10">
    <property type="entry name" value="Dbl homology (DH) domain"/>
    <property type="match status" value="1"/>
</dbReference>
<dbReference type="Gene3D" id="2.30.29.30">
    <property type="entry name" value="Pleckstrin-homology domain (PH domain)/Phosphotyrosine-binding domain (PTB)"/>
    <property type="match status" value="1"/>
</dbReference>
<feature type="repeat" description="TNFR-Cys" evidence="6">
    <location>
        <begin position="51"/>
        <end position="94"/>
    </location>
</feature>
<evidence type="ECO:0000256" key="7">
    <source>
        <dbReference type="SAM" id="MobiDB-lite"/>
    </source>
</evidence>
<reference evidence="12" key="1">
    <citation type="journal article" date="2021" name="Cell">
        <title>Tracing the genetic footprints of vertebrate landing in non-teleost ray-finned fishes.</title>
        <authorList>
            <person name="Bi X."/>
            <person name="Wang K."/>
            <person name="Yang L."/>
            <person name="Pan H."/>
            <person name="Jiang H."/>
            <person name="Wei Q."/>
            <person name="Fang M."/>
            <person name="Yu H."/>
            <person name="Zhu C."/>
            <person name="Cai Y."/>
            <person name="He Y."/>
            <person name="Gan X."/>
            <person name="Zeng H."/>
            <person name="Yu D."/>
            <person name="Zhu Y."/>
            <person name="Jiang H."/>
            <person name="Qiu Q."/>
            <person name="Yang H."/>
            <person name="Zhang Y.E."/>
            <person name="Wang W."/>
            <person name="Zhu M."/>
            <person name="He S."/>
            <person name="Zhang G."/>
        </authorList>
    </citation>
    <scope>NUCLEOTIDE SEQUENCE</scope>
    <source>
        <strain evidence="12">Allg_001</strain>
    </source>
</reference>
<accession>A0A8J7NZV1</accession>
<dbReference type="GO" id="GO:0005085">
    <property type="term" value="F:guanyl-nucleotide exchange factor activity"/>
    <property type="evidence" value="ECO:0007669"/>
    <property type="project" value="InterPro"/>
</dbReference>
<keyword evidence="3" id="KW-0677">Repeat</keyword>
<dbReference type="EMBL" id="JAAWVO010054204">
    <property type="protein sequence ID" value="MBN3321219.1"/>
    <property type="molecule type" value="Genomic_DNA"/>
</dbReference>
<keyword evidence="5" id="KW-0325">Glycoprotein</keyword>
<feature type="domain" description="Death" evidence="10">
    <location>
        <begin position="825"/>
        <end position="919"/>
    </location>
</feature>
<evidence type="ECO:0000259" key="9">
    <source>
        <dbReference type="PROSITE" id="PS50010"/>
    </source>
</evidence>
<evidence type="ECO:0000256" key="8">
    <source>
        <dbReference type="SAM" id="Phobius"/>
    </source>
</evidence>
<dbReference type="SUPFAM" id="SSF50729">
    <property type="entry name" value="PH domain-like"/>
    <property type="match status" value="1"/>
</dbReference>
<feature type="region of interest" description="Disordered" evidence="7">
    <location>
        <begin position="397"/>
        <end position="416"/>
    </location>
</feature>
<evidence type="ECO:0000256" key="4">
    <source>
        <dbReference type="ARBA" id="ARBA00023157"/>
    </source>
</evidence>
<keyword evidence="1" id="KW-0053">Apoptosis</keyword>
<dbReference type="GO" id="GO:0005096">
    <property type="term" value="F:GTPase activator activity"/>
    <property type="evidence" value="ECO:0007669"/>
    <property type="project" value="InterPro"/>
</dbReference>
<dbReference type="InterPro" id="IPR042918">
    <property type="entry name" value="PLEKHG6"/>
</dbReference>
<feature type="region of interest" description="Disordered" evidence="7">
    <location>
        <begin position="1013"/>
        <end position="1042"/>
    </location>
</feature>
<keyword evidence="4 6" id="KW-1015">Disulfide bond</keyword>
<comment type="caution">
    <text evidence="6">Lacks conserved residue(s) required for the propagation of feature annotation.</text>
</comment>
<dbReference type="PANTHER" id="PTHR47671">
    <property type="entry name" value="PLECKSTRIN DOMAIN-CONTAINING FAMILY G MEMBER 6"/>
    <property type="match status" value="1"/>
</dbReference>
<dbReference type="SMART" id="SM00208">
    <property type="entry name" value="TNFR"/>
    <property type="match status" value="6"/>
</dbReference>
<feature type="non-terminal residue" evidence="12">
    <location>
        <position position="1492"/>
    </location>
</feature>
<evidence type="ECO:0000259" key="11">
    <source>
        <dbReference type="PROSITE" id="PS50050"/>
    </source>
</evidence>
<organism evidence="12 13">
    <name type="scientific">Atractosteus spatula</name>
    <name type="common">Alligator gar</name>
    <name type="synonym">Lepisosteus spatula</name>
    <dbReference type="NCBI Taxonomy" id="7917"/>
    <lineage>
        <taxon>Eukaryota</taxon>
        <taxon>Metazoa</taxon>
        <taxon>Chordata</taxon>
        <taxon>Craniata</taxon>
        <taxon>Vertebrata</taxon>
        <taxon>Euteleostomi</taxon>
        <taxon>Actinopterygii</taxon>
        <taxon>Neopterygii</taxon>
        <taxon>Holostei</taxon>
        <taxon>Semionotiformes</taxon>
        <taxon>Lepisosteidae</taxon>
        <taxon>Atractosteus</taxon>
    </lineage>
</organism>
<feature type="disulfide bond" evidence="6">
    <location>
        <begin position="52"/>
        <end position="67"/>
    </location>
</feature>
<feature type="compositionally biased region" description="Basic and acidic residues" evidence="7">
    <location>
        <begin position="1019"/>
        <end position="1036"/>
    </location>
</feature>
<evidence type="ECO:0000256" key="6">
    <source>
        <dbReference type="PROSITE-ProRule" id="PRU00206"/>
    </source>
</evidence>
<name>A0A8J7NZV1_ATRSP</name>
<dbReference type="CDD" id="cd00185">
    <property type="entry name" value="TNFRSF"/>
    <property type="match status" value="1"/>
</dbReference>
<dbReference type="Gene3D" id="1.10.533.10">
    <property type="entry name" value="Death Domain, Fas"/>
    <property type="match status" value="1"/>
</dbReference>
<dbReference type="PANTHER" id="PTHR47671:SF1">
    <property type="entry name" value="PLECKSTRIN HOMOLOGY DOMAIN-CONTAINING FAMILY G MEMBER 6"/>
    <property type="match status" value="1"/>
</dbReference>
<dbReference type="InterPro" id="IPR000488">
    <property type="entry name" value="Death_dom"/>
</dbReference>
<feature type="compositionally biased region" description="Polar residues" evidence="7">
    <location>
        <begin position="229"/>
        <end position="240"/>
    </location>
</feature>
<dbReference type="Pfam" id="PF00020">
    <property type="entry name" value="TNFR_c6"/>
    <property type="match status" value="3"/>
</dbReference>
<feature type="non-terminal residue" evidence="12">
    <location>
        <position position="1"/>
    </location>
</feature>
<evidence type="ECO:0000256" key="5">
    <source>
        <dbReference type="ARBA" id="ARBA00023180"/>
    </source>
</evidence>
<feature type="region of interest" description="Disordered" evidence="7">
    <location>
        <begin position="1065"/>
        <end position="1085"/>
    </location>
</feature>
<dbReference type="Pfam" id="PF00621">
    <property type="entry name" value="RhoGEF"/>
    <property type="match status" value="1"/>
</dbReference>
<dbReference type="PROSITE" id="PS50050">
    <property type="entry name" value="TNFR_NGFR_2"/>
    <property type="match status" value="2"/>
</dbReference>
<dbReference type="InterPro" id="IPR011029">
    <property type="entry name" value="DEATH-like_dom_sf"/>
</dbReference>
<dbReference type="Gene3D" id="2.10.50.10">
    <property type="entry name" value="Tumor Necrosis Factor Receptor, subunit A, domain 2"/>
    <property type="match status" value="5"/>
</dbReference>
<feature type="domain" description="DH" evidence="9">
    <location>
        <begin position="1185"/>
        <end position="1373"/>
    </location>
</feature>
<keyword evidence="8" id="KW-0812">Transmembrane</keyword>
<dbReference type="InterPro" id="IPR000219">
    <property type="entry name" value="DH_dom"/>
</dbReference>
<proteinExistence type="predicted"/>
<feature type="repeat" description="TNFR-Cys" evidence="6">
    <location>
        <begin position="287"/>
        <end position="338"/>
    </location>
</feature>